<comment type="similarity">
    <text evidence="3">Belongs to the PIGG/PIGN/PIGO family. PIGG subfamily.</text>
</comment>
<comment type="subcellular location">
    <subcellularLocation>
        <location evidence="1">Endoplasmic reticulum membrane</location>
        <topology evidence="1">Multi-pass membrane protein</topology>
    </subcellularLocation>
</comment>
<dbReference type="UniPathway" id="UPA00196"/>
<dbReference type="Proteomes" id="UP000225706">
    <property type="component" value="Unassembled WGS sequence"/>
</dbReference>
<dbReference type="Gene3D" id="3.40.720.10">
    <property type="entry name" value="Alkaline Phosphatase, subunit A"/>
    <property type="match status" value="1"/>
</dbReference>
<dbReference type="InterPro" id="IPR039527">
    <property type="entry name" value="PIGG/GPI7"/>
</dbReference>
<comment type="caution">
    <text evidence="13">The sequence shown here is derived from an EMBL/GenBank/DDBJ whole genome shotgun (WGS) entry which is preliminary data.</text>
</comment>
<feature type="transmembrane region" description="Helical" evidence="11">
    <location>
        <begin position="1007"/>
        <end position="1026"/>
    </location>
</feature>
<dbReference type="GO" id="GO:0006506">
    <property type="term" value="P:GPI anchor biosynthetic process"/>
    <property type="evidence" value="ECO:0007669"/>
    <property type="project" value="UniProtKB-UniPathway"/>
</dbReference>
<dbReference type="InterPro" id="IPR045687">
    <property type="entry name" value="PIGG/GPI7_C"/>
</dbReference>
<evidence type="ECO:0000256" key="4">
    <source>
        <dbReference type="ARBA" id="ARBA00022502"/>
    </source>
</evidence>
<feature type="transmembrane region" description="Helical" evidence="11">
    <location>
        <begin position="481"/>
        <end position="508"/>
    </location>
</feature>
<dbReference type="InterPro" id="IPR037674">
    <property type="entry name" value="PIG-G_N"/>
</dbReference>
<evidence type="ECO:0000256" key="3">
    <source>
        <dbReference type="ARBA" id="ARBA00005315"/>
    </source>
</evidence>
<organism evidence="13 14">
    <name type="scientific">Stylophora pistillata</name>
    <name type="common">Smooth cauliflower coral</name>
    <dbReference type="NCBI Taxonomy" id="50429"/>
    <lineage>
        <taxon>Eukaryota</taxon>
        <taxon>Metazoa</taxon>
        <taxon>Cnidaria</taxon>
        <taxon>Anthozoa</taxon>
        <taxon>Hexacorallia</taxon>
        <taxon>Scleractinia</taxon>
        <taxon>Astrocoeniina</taxon>
        <taxon>Pocilloporidae</taxon>
        <taxon>Stylophora</taxon>
    </lineage>
</organism>
<name>A0A2B4SPG7_STYPI</name>
<proteinExistence type="inferred from homology"/>
<evidence type="ECO:0000313" key="13">
    <source>
        <dbReference type="EMBL" id="PFX30770.1"/>
    </source>
</evidence>
<keyword evidence="9 11" id="KW-0472">Membrane</keyword>
<feature type="domain" description="GPI ethanolamine phosphate transferase 2 C-terminal" evidence="12">
    <location>
        <begin position="513"/>
        <end position="578"/>
    </location>
</feature>
<evidence type="ECO:0000256" key="5">
    <source>
        <dbReference type="ARBA" id="ARBA00022679"/>
    </source>
</evidence>
<feature type="transmembrane region" description="Helical" evidence="11">
    <location>
        <begin position="966"/>
        <end position="987"/>
    </location>
</feature>
<keyword evidence="8 11" id="KW-1133">Transmembrane helix</keyword>
<evidence type="ECO:0000256" key="9">
    <source>
        <dbReference type="ARBA" id="ARBA00023136"/>
    </source>
</evidence>
<evidence type="ECO:0000259" key="12">
    <source>
        <dbReference type="Pfam" id="PF19316"/>
    </source>
</evidence>
<keyword evidence="5 13" id="KW-0808">Transferase</keyword>
<keyword evidence="7" id="KW-0256">Endoplasmic reticulum</keyword>
<keyword evidence="14" id="KW-1185">Reference proteome</keyword>
<keyword evidence="10" id="KW-0325">Glycoprotein</keyword>
<feature type="transmembrane region" description="Helical" evidence="11">
    <location>
        <begin position="756"/>
        <end position="772"/>
    </location>
</feature>
<dbReference type="GO" id="GO:0005789">
    <property type="term" value="C:endoplasmic reticulum membrane"/>
    <property type="evidence" value="ECO:0007669"/>
    <property type="project" value="UniProtKB-SubCell"/>
</dbReference>
<accession>A0A2B4SPG7</accession>
<evidence type="ECO:0000256" key="6">
    <source>
        <dbReference type="ARBA" id="ARBA00022692"/>
    </source>
</evidence>
<keyword evidence="4" id="KW-0337">GPI-anchor biosynthesis</keyword>
<sequence length="1038" mass="116287">MLFLRGFFPLKKAIEGRATNDNLPPEPLFEGKGDPLPPKFGRVVIMLIDALRADFVYSEQTRMPFTQELIRLNKSFSFMAKAHPPTVTMPRIKALTTGGIPGFIDVVLNMDSSSLQEDSLISQMKFANKKFVFYGDDTWMKLFPGHFERSDGTTSFFVTDYTEVDNNVTRHIGKELRSTDWDIMILHYLGLDHIGHIAGPSSPLVGPKLLEMDQVVSDIYNEMLHWHQQRKVPSLLVLCGDHGMSEVGSHGGASLVETITPLVFMSPLFENGGGEEFAMKQVQQIDLVPTLSLLLGLPVPQNSLGILLPELFGFHKPREKLRAMQLNSHQLSQVLIANGHSVDNIWELQHAHKLHSDWLQSAEIDPNATRNQITVATKVAKQYILALQKMSGHVTASLSNYDLHAMIYGIAVLVQTLYWFVCGLLQLSFEMQTRDKMNFLMTNIIVVSGAVLLAAILHLSTCSSTVFGGSDILCSVSSLESMVYSILCALLSGVTLASVLNGLSRFLLSSQSFISQFISALPSLFQKNTRSFLVIGVFLHVVSLYSSSFVEEEHQTWYLLISTLFVVIFLEKIASGCHEKNFSDTEFHNSFRIQEESSDEEKAHKWELYSNLRNASSHRNSQHSSISGAPNADGLCSTTQDDDRIRTGTENAITYRDLSQSDSTSTVSGNHIDRKTDLEQETITFKKKILRQLLLCFVLLASGRVSRSWNQTGIKWADRPDIGDWLVKPYNRVALSLCYFVSVLFIIGFRYSRQNVLTTVVSIVGAVSAYVYRTVTGSLQLPWIPNGPITKGILAARVTYCCVAIIVIGNIINLCRIDRNTVKRRTFQEYIFDVCGSLEGILTALLLLQILLQRPHNITLLAVFVVQEHIFRKLFWKSLDNTWLIVLSSLWIGHAMYFSLGNSNSLASVDISAGYVGLEEHIPVIVGPLTCIATYCGLLLWLMAAVLSIVRNAQEVKRLQYSLHQVCYVISLCQALVLCAYCTLVFVQRYHLFVWSVFSPKLLYEAMKTLLLTLCVVVVLCLTAFVGRAKRIYPKKPD</sequence>
<dbReference type="GO" id="GO:0051267">
    <property type="term" value="F:CP2 mannose-ethanolamine phosphotransferase activity"/>
    <property type="evidence" value="ECO:0007669"/>
    <property type="project" value="TreeGrafter"/>
</dbReference>
<dbReference type="EMBL" id="LSMT01000045">
    <property type="protein sequence ID" value="PFX30770.1"/>
    <property type="molecule type" value="Genomic_DNA"/>
</dbReference>
<evidence type="ECO:0000256" key="1">
    <source>
        <dbReference type="ARBA" id="ARBA00004477"/>
    </source>
</evidence>
<evidence type="ECO:0000256" key="10">
    <source>
        <dbReference type="ARBA" id="ARBA00023180"/>
    </source>
</evidence>
<feature type="transmembrane region" description="Helical" evidence="11">
    <location>
        <begin position="439"/>
        <end position="461"/>
    </location>
</feature>
<evidence type="ECO:0000256" key="11">
    <source>
        <dbReference type="SAM" id="Phobius"/>
    </source>
</evidence>
<feature type="transmembrane region" description="Helical" evidence="11">
    <location>
        <begin position="405"/>
        <end position="427"/>
    </location>
</feature>
<evidence type="ECO:0000256" key="7">
    <source>
        <dbReference type="ARBA" id="ARBA00022824"/>
    </source>
</evidence>
<dbReference type="AlphaFoldDB" id="A0A2B4SPG7"/>
<evidence type="ECO:0000256" key="2">
    <source>
        <dbReference type="ARBA" id="ARBA00004687"/>
    </source>
</evidence>
<dbReference type="CDD" id="cd16024">
    <property type="entry name" value="GPI_EPT_2"/>
    <property type="match status" value="1"/>
</dbReference>
<comment type="pathway">
    <text evidence="2">Glycolipid biosynthesis; glycosylphosphatidylinositol-anchor biosynthesis.</text>
</comment>
<feature type="transmembrane region" description="Helical" evidence="11">
    <location>
        <begin position="882"/>
        <end position="901"/>
    </location>
</feature>
<evidence type="ECO:0000313" key="14">
    <source>
        <dbReference type="Proteomes" id="UP000225706"/>
    </source>
</evidence>
<keyword evidence="6 11" id="KW-0812">Transmembrane</keyword>
<dbReference type="InterPro" id="IPR002591">
    <property type="entry name" value="Phosphodiest/P_Trfase"/>
</dbReference>
<evidence type="ECO:0000256" key="8">
    <source>
        <dbReference type="ARBA" id="ARBA00022989"/>
    </source>
</evidence>
<dbReference type="FunFam" id="3.40.720.10:FF:000018">
    <property type="entry name" value="Putative GPI ethanolamine phosphate transferase 2"/>
    <property type="match status" value="1"/>
</dbReference>
<protein>
    <submittedName>
        <fullName evidence="13">GPI ethanolamine phosphate transferase 2</fullName>
    </submittedName>
</protein>
<dbReference type="PANTHER" id="PTHR23072">
    <property type="entry name" value="PHOSPHATIDYLINOSITOL GLYCAN-RELATED"/>
    <property type="match status" value="1"/>
</dbReference>
<dbReference type="Pfam" id="PF01663">
    <property type="entry name" value="Phosphodiest"/>
    <property type="match status" value="1"/>
</dbReference>
<feature type="transmembrane region" description="Helical" evidence="11">
    <location>
        <begin position="729"/>
        <end position="749"/>
    </location>
</feature>
<feature type="domain" description="GPI ethanolamine phosphate transferase 2 C-terminal" evidence="12">
    <location>
        <begin position="687"/>
        <end position="1021"/>
    </location>
</feature>
<feature type="transmembrane region" description="Helical" evidence="11">
    <location>
        <begin position="792"/>
        <end position="809"/>
    </location>
</feature>
<feature type="transmembrane region" description="Helical" evidence="11">
    <location>
        <begin position="689"/>
        <end position="709"/>
    </location>
</feature>
<feature type="transmembrane region" description="Helical" evidence="11">
    <location>
        <begin position="921"/>
        <end position="946"/>
    </location>
</feature>
<dbReference type="OrthoDB" id="272139at2759"/>
<dbReference type="InterPro" id="IPR017850">
    <property type="entry name" value="Alkaline_phosphatase_core_sf"/>
</dbReference>
<gene>
    <name evidence="13" type="primary">PIGG</name>
    <name evidence="13" type="ORF">AWC38_SpisGene4392</name>
</gene>
<dbReference type="Pfam" id="PF19316">
    <property type="entry name" value="PIGO_PIGG"/>
    <property type="match status" value="2"/>
</dbReference>
<reference evidence="14" key="1">
    <citation type="journal article" date="2017" name="bioRxiv">
        <title>Comparative analysis of the genomes of Stylophora pistillata and Acropora digitifera provides evidence for extensive differences between species of corals.</title>
        <authorList>
            <person name="Voolstra C.R."/>
            <person name="Li Y."/>
            <person name="Liew Y.J."/>
            <person name="Baumgarten S."/>
            <person name="Zoccola D."/>
            <person name="Flot J.-F."/>
            <person name="Tambutte S."/>
            <person name="Allemand D."/>
            <person name="Aranda M."/>
        </authorList>
    </citation>
    <scope>NUCLEOTIDE SEQUENCE [LARGE SCALE GENOMIC DNA]</scope>
</reference>
<dbReference type="STRING" id="50429.A0A2B4SPG7"/>
<dbReference type="SUPFAM" id="SSF53649">
    <property type="entry name" value="Alkaline phosphatase-like"/>
    <property type="match status" value="1"/>
</dbReference>
<dbReference type="PANTHER" id="PTHR23072:SF0">
    <property type="entry name" value="GPI ETHANOLAMINE PHOSPHATE TRANSFERASE 2"/>
    <property type="match status" value="1"/>
</dbReference>